<dbReference type="PROSITE" id="PS01124">
    <property type="entry name" value="HTH_ARAC_FAMILY_2"/>
    <property type="match status" value="1"/>
</dbReference>
<evidence type="ECO:0000256" key="1">
    <source>
        <dbReference type="ARBA" id="ARBA00023015"/>
    </source>
</evidence>
<dbReference type="PRINTS" id="PR00032">
    <property type="entry name" value="HTHARAC"/>
</dbReference>
<dbReference type="InterPro" id="IPR014710">
    <property type="entry name" value="RmlC-like_jellyroll"/>
</dbReference>
<dbReference type="InterPro" id="IPR009057">
    <property type="entry name" value="Homeodomain-like_sf"/>
</dbReference>
<dbReference type="Proteomes" id="UP000824262">
    <property type="component" value="Unassembled WGS sequence"/>
</dbReference>
<evidence type="ECO:0000313" key="6">
    <source>
        <dbReference type="EMBL" id="HIQ78315.1"/>
    </source>
</evidence>
<name>A0A9D0ZD07_9FIRM</name>
<dbReference type="InterPro" id="IPR018060">
    <property type="entry name" value="HTH_AraC"/>
</dbReference>
<organism evidence="6 7">
    <name type="scientific">Candidatus Scatomorpha intestinavium</name>
    <dbReference type="NCBI Taxonomy" id="2840922"/>
    <lineage>
        <taxon>Bacteria</taxon>
        <taxon>Bacillati</taxon>
        <taxon>Bacillota</taxon>
        <taxon>Clostridia</taxon>
        <taxon>Eubacteriales</taxon>
        <taxon>Candidatus Scatomorpha</taxon>
    </lineage>
</organism>
<dbReference type="Gene3D" id="2.60.120.10">
    <property type="entry name" value="Jelly Rolls"/>
    <property type="match status" value="1"/>
</dbReference>
<evidence type="ECO:0000256" key="2">
    <source>
        <dbReference type="ARBA" id="ARBA00023125"/>
    </source>
</evidence>
<gene>
    <name evidence="6" type="ORF">IAB77_03555</name>
</gene>
<dbReference type="Gene3D" id="1.10.10.60">
    <property type="entry name" value="Homeodomain-like"/>
    <property type="match status" value="1"/>
</dbReference>
<dbReference type="GO" id="GO:0043565">
    <property type="term" value="F:sequence-specific DNA binding"/>
    <property type="evidence" value="ECO:0007669"/>
    <property type="project" value="InterPro"/>
</dbReference>
<dbReference type="SMART" id="SM00342">
    <property type="entry name" value="HTH_ARAC"/>
    <property type="match status" value="1"/>
</dbReference>
<dbReference type="GO" id="GO:0003700">
    <property type="term" value="F:DNA-binding transcription factor activity"/>
    <property type="evidence" value="ECO:0007669"/>
    <property type="project" value="InterPro"/>
</dbReference>
<evidence type="ECO:0000259" key="5">
    <source>
        <dbReference type="PROSITE" id="PS01124"/>
    </source>
</evidence>
<keyword evidence="1" id="KW-0805">Transcription regulation</keyword>
<proteinExistence type="predicted"/>
<protein>
    <submittedName>
        <fullName evidence="6">Helix-turn-helix domain-containing protein</fullName>
    </submittedName>
</protein>
<dbReference type="InterPro" id="IPR050204">
    <property type="entry name" value="AraC_XylS_family_regulators"/>
</dbReference>
<dbReference type="Pfam" id="PF02311">
    <property type="entry name" value="AraC_binding"/>
    <property type="match status" value="1"/>
</dbReference>
<dbReference type="Pfam" id="PF12833">
    <property type="entry name" value="HTH_18"/>
    <property type="match status" value="1"/>
</dbReference>
<evidence type="ECO:0000313" key="7">
    <source>
        <dbReference type="Proteomes" id="UP000824262"/>
    </source>
</evidence>
<sequence>MREIEVVEHRRIDGLRFFFNTLDYRTPHCHREIELLLILEGRLSILGAERSEAAPGDIVLFGANQTHELRGEGGSCTFLCLQAAPELLERALPQIRGLRAANRLPDGVPEAVTRRLRGRFIAAAEGYFSPSEDGGLLCVGETHLLLRELLKQLPHRLLSAGEAAEDARRTERLLRLIAFVENGYAHKLRLADFAEAEGCSLGYMSHFAREMLGRSFQEYVESVRFNAACKLISAGEDRMLDVSVAAGFSDYRYFSRAFRRRLGMTPEQYSRLPGPREADTADGARGSGSLERFYSRERSLELLEKCREMFA</sequence>
<dbReference type="InterPro" id="IPR003313">
    <property type="entry name" value="AraC-bd"/>
</dbReference>
<dbReference type="InterPro" id="IPR011051">
    <property type="entry name" value="RmlC_Cupin_sf"/>
</dbReference>
<feature type="domain" description="HTH araC/xylS-type" evidence="5">
    <location>
        <begin position="174"/>
        <end position="272"/>
    </location>
</feature>
<dbReference type="InterPro" id="IPR020449">
    <property type="entry name" value="Tscrpt_reg_AraC-type_HTH"/>
</dbReference>
<comment type="caution">
    <text evidence="6">The sequence shown here is derived from an EMBL/GenBank/DDBJ whole genome shotgun (WGS) entry which is preliminary data.</text>
</comment>
<dbReference type="SUPFAM" id="SSF51182">
    <property type="entry name" value="RmlC-like cupins"/>
    <property type="match status" value="1"/>
</dbReference>
<reference evidence="6" key="1">
    <citation type="submission" date="2020-10" db="EMBL/GenBank/DDBJ databases">
        <authorList>
            <person name="Gilroy R."/>
        </authorList>
    </citation>
    <scope>NUCLEOTIDE SEQUENCE</scope>
    <source>
        <strain evidence="6">ChiBcolR7-354</strain>
    </source>
</reference>
<keyword evidence="3" id="KW-0804">Transcription</keyword>
<dbReference type="SUPFAM" id="SSF46689">
    <property type="entry name" value="Homeodomain-like"/>
    <property type="match status" value="1"/>
</dbReference>
<keyword evidence="2" id="KW-0238">DNA-binding</keyword>
<reference evidence="6" key="2">
    <citation type="journal article" date="2021" name="PeerJ">
        <title>Extensive microbial diversity within the chicken gut microbiome revealed by metagenomics and culture.</title>
        <authorList>
            <person name="Gilroy R."/>
            <person name="Ravi A."/>
            <person name="Getino M."/>
            <person name="Pursley I."/>
            <person name="Horton D.L."/>
            <person name="Alikhan N.F."/>
            <person name="Baker D."/>
            <person name="Gharbi K."/>
            <person name="Hall N."/>
            <person name="Watson M."/>
            <person name="Adriaenssens E.M."/>
            <person name="Foster-Nyarko E."/>
            <person name="Jarju S."/>
            <person name="Secka A."/>
            <person name="Antonio M."/>
            <person name="Oren A."/>
            <person name="Chaudhuri R.R."/>
            <person name="La Ragione R."/>
            <person name="Hildebrand F."/>
            <person name="Pallen M.J."/>
        </authorList>
    </citation>
    <scope>NUCLEOTIDE SEQUENCE</scope>
    <source>
        <strain evidence="6">ChiBcolR7-354</strain>
    </source>
</reference>
<accession>A0A9D0ZD07</accession>
<dbReference type="PANTHER" id="PTHR46796">
    <property type="entry name" value="HTH-TYPE TRANSCRIPTIONAL ACTIVATOR RHAS-RELATED"/>
    <property type="match status" value="1"/>
</dbReference>
<dbReference type="AlphaFoldDB" id="A0A9D0ZD07"/>
<evidence type="ECO:0000256" key="3">
    <source>
        <dbReference type="ARBA" id="ARBA00023163"/>
    </source>
</evidence>
<feature type="region of interest" description="Disordered" evidence="4">
    <location>
        <begin position="269"/>
        <end position="288"/>
    </location>
</feature>
<evidence type="ECO:0000256" key="4">
    <source>
        <dbReference type="SAM" id="MobiDB-lite"/>
    </source>
</evidence>
<dbReference type="EMBL" id="DVGA01000037">
    <property type="protein sequence ID" value="HIQ78315.1"/>
    <property type="molecule type" value="Genomic_DNA"/>
</dbReference>